<evidence type="ECO:0000256" key="10">
    <source>
        <dbReference type="ARBA" id="ARBA00022759"/>
    </source>
</evidence>
<dbReference type="Pfam" id="PF02407">
    <property type="entry name" value="Viral_Rep"/>
    <property type="match status" value="1"/>
</dbReference>
<accession>A0A345MZ67</accession>
<dbReference type="Gene3D" id="3.40.1310.20">
    <property type="match status" value="1"/>
</dbReference>
<keyword evidence="18" id="KW-1185">Reference proteome</keyword>
<dbReference type="GO" id="GO:0016787">
    <property type="term" value="F:hydrolase activity"/>
    <property type="evidence" value="ECO:0007669"/>
    <property type="project" value="UniProtKB-KW"/>
</dbReference>
<keyword evidence="11" id="KW-0378">Hydrolase</keyword>
<keyword evidence="12" id="KW-0347">Helicase</keyword>
<dbReference type="GO" id="GO:0006260">
    <property type="term" value="P:DNA replication"/>
    <property type="evidence" value="ECO:0007669"/>
    <property type="project" value="UniProtKB-KW"/>
</dbReference>
<dbReference type="InterPro" id="IPR049912">
    <property type="entry name" value="CRESS_DNA_REP"/>
</dbReference>
<evidence type="ECO:0000256" key="6">
    <source>
        <dbReference type="ARBA" id="ARBA00022705"/>
    </source>
</evidence>
<feature type="domain" description="CRESS-DNA virus Rep endonuclease" evidence="16">
    <location>
        <begin position="5"/>
        <end position="100"/>
    </location>
</feature>
<dbReference type="GO" id="GO:0016779">
    <property type="term" value="F:nucleotidyltransferase activity"/>
    <property type="evidence" value="ECO:0007669"/>
    <property type="project" value="UniProtKB-KW"/>
</dbReference>
<evidence type="ECO:0000256" key="1">
    <source>
        <dbReference type="ARBA" id="ARBA00001946"/>
    </source>
</evidence>
<reference evidence="17 18" key="1">
    <citation type="submission" date="2018-07" db="EMBL/GenBank/DDBJ databases">
        <title>Uncovering a Universe of Circular DNA Viruses in Animal Metagenomes.</title>
        <authorList>
            <person name="Tisza M."/>
            <person name="Buck C."/>
            <person name="Pastrana D."/>
            <person name="Welch N."/>
            <person name="Peretti A."/>
        </authorList>
    </citation>
    <scope>NUCLEOTIDE SEQUENCE [LARGE SCALE GENOMIC DNA]</scope>
    <source>
        <strain evidence="17">Ctda94</strain>
    </source>
</reference>
<evidence type="ECO:0000256" key="12">
    <source>
        <dbReference type="ARBA" id="ARBA00022806"/>
    </source>
</evidence>
<evidence type="ECO:0000256" key="7">
    <source>
        <dbReference type="ARBA" id="ARBA00022722"/>
    </source>
</evidence>
<keyword evidence="8" id="KW-0479">Metal-binding</keyword>
<evidence type="ECO:0000313" key="17">
    <source>
        <dbReference type="EMBL" id="AXH76667.1"/>
    </source>
</evidence>
<evidence type="ECO:0000256" key="8">
    <source>
        <dbReference type="ARBA" id="ARBA00022723"/>
    </source>
</evidence>
<evidence type="ECO:0000256" key="15">
    <source>
        <dbReference type="ARBA" id="ARBA00023125"/>
    </source>
</evidence>
<comment type="cofactor">
    <cofactor evidence="1">
        <name>Mg(2+)</name>
        <dbReference type="ChEBI" id="CHEBI:18420"/>
    </cofactor>
</comment>
<dbReference type="GO" id="GO:0004386">
    <property type="term" value="F:helicase activity"/>
    <property type="evidence" value="ECO:0007669"/>
    <property type="project" value="UniProtKB-KW"/>
</dbReference>
<dbReference type="EMBL" id="MH617435">
    <property type="protein sequence ID" value="AXH76667.1"/>
    <property type="molecule type" value="Genomic_DNA"/>
</dbReference>
<name>A0A345MZ67_9VIRU</name>
<dbReference type="PROSITE" id="PS52020">
    <property type="entry name" value="CRESS_DNA_REP"/>
    <property type="match status" value="1"/>
</dbReference>
<keyword evidence="9" id="KW-0547">Nucleotide-binding</keyword>
<protein>
    <submittedName>
        <fullName evidence="17">Putative viral replication protein</fullName>
    </submittedName>
</protein>
<evidence type="ECO:0000256" key="9">
    <source>
        <dbReference type="ARBA" id="ARBA00022741"/>
    </source>
</evidence>
<comment type="subcellular location">
    <subcellularLocation>
        <location evidence="2">Host nucleus</location>
    </subcellularLocation>
</comment>
<evidence type="ECO:0000256" key="11">
    <source>
        <dbReference type="ARBA" id="ARBA00022801"/>
    </source>
</evidence>
<keyword evidence="15" id="KW-0238">DNA-binding</keyword>
<evidence type="ECO:0000256" key="5">
    <source>
        <dbReference type="ARBA" id="ARBA00022695"/>
    </source>
</evidence>
<proteinExistence type="predicted"/>
<evidence type="ECO:0000259" key="16">
    <source>
        <dbReference type="PROSITE" id="PS52020"/>
    </source>
</evidence>
<keyword evidence="7" id="KW-0540">Nuclease</keyword>
<evidence type="ECO:0000256" key="2">
    <source>
        <dbReference type="ARBA" id="ARBA00004147"/>
    </source>
</evidence>
<evidence type="ECO:0000256" key="4">
    <source>
        <dbReference type="ARBA" id="ARBA00022679"/>
    </source>
</evidence>
<keyword evidence="14" id="KW-0190">Covalent protein-DNA linkage</keyword>
<keyword evidence="3" id="KW-1048">Host nucleus</keyword>
<dbReference type="Proteomes" id="UP000278618">
    <property type="component" value="Segment"/>
</dbReference>
<sequence length="302" mass="34718">MANGNSQSKRWCFTINNYIDEDINKLNAAECSYLVYGREVAPDTGTPHLQGFIIFSSRKRFNTVRAILGERGHYESARASSAQAADYCKKGGDFTERGNCPTGQGARTDIEDLVKWIDDWITERGGPPCREDFAIHQPGSILKYRNVEELARLRCPTPKLRDGEPRPWQRALAEELAEAPDDRSVIFYVDELGGTGKTWFQQWFYQEHPDKVQILAPGSHKDMAYALDPTRSIFFINVARGGMQFLQYRILEGLKDRMVFSEKYESAMKVLLKPTHVVVFSNEMPDRTKMSEDRYVERYNYD</sequence>
<keyword evidence="10" id="KW-0255">Endonuclease</keyword>
<evidence type="ECO:0000256" key="13">
    <source>
        <dbReference type="ARBA" id="ARBA00022840"/>
    </source>
</evidence>
<keyword evidence="6" id="KW-0235">DNA replication</keyword>
<evidence type="ECO:0000256" key="3">
    <source>
        <dbReference type="ARBA" id="ARBA00022562"/>
    </source>
</evidence>
<organism evidence="17 18">
    <name type="scientific">Circoviridae sp</name>
    <dbReference type="NCBI Taxonomy" id="1954248"/>
    <lineage>
        <taxon>Viruses</taxon>
        <taxon>Monodnaviria</taxon>
        <taxon>Shotokuvirae</taxon>
        <taxon>Cressdnaviricota</taxon>
        <taxon>Arfiviricetes</taxon>
        <taxon>Rohanvirales</taxon>
        <taxon>Nenyaviridae</taxon>
        <taxon>Galvornvirus</taxon>
        <taxon>Galvornvirus isengard</taxon>
    </lineage>
</organism>
<dbReference type="GO" id="GO:0003677">
    <property type="term" value="F:DNA binding"/>
    <property type="evidence" value="ECO:0007669"/>
    <property type="project" value="UniProtKB-KW"/>
</dbReference>
<keyword evidence="13" id="KW-0067">ATP-binding</keyword>
<dbReference type="GO" id="GO:0042025">
    <property type="term" value="C:host cell nucleus"/>
    <property type="evidence" value="ECO:0007669"/>
    <property type="project" value="UniProtKB-SubCell"/>
</dbReference>
<dbReference type="GO" id="GO:0004519">
    <property type="term" value="F:endonuclease activity"/>
    <property type="evidence" value="ECO:0007669"/>
    <property type="project" value="UniProtKB-KW"/>
</dbReference>
<dbReference type="GO" id="GO:0005524">
    <property type="term" value="F:ATP binding"/>
    <property type="evidence" value="ECO:0007669"/>
    <property type="project" value="UniProtKB-KW"/>
</dbReference>
<evidence type="ECO:0000256" key="14">
    <source>
        <dbReference type="ARBA" id="ARBA00023124"/>
    </source>
</evidence>
<keyword evidence="5" id="KW-0548">Nucleotidyltransferase</keyword>
<keyword evidence="4" id="KW-0808">Transferase</keyword>
<evidence type="ECO:0000313" key="18">
    <source>
        <dbReference type="Proteomes" id="UP000278618"/>
    </source>
</evidence>
<dbReference type="GO" id="GO:0046872">
    <property type="term" value="F:metal ion binding"/>
    <property type="evidence" value="ECO:0007669"/>
    <property type="project" value="UniProtKB-KW"/>
</dbReference>